<reference evidence="3 4" key="1">
    <citation type="submission" date="2017-11" db="EMBL/GenBank/DDBJ databases">
        <title>De novo assembly and phasing of dikaryotic genomes from two isolates of Puccinia coronata f. sp. avenae, the causal agent of oat crown rust.</title>
        <authorList>
            <person name="Miller M.E."/>
            <person name="Zhang Y."/>
            <person name="Omidvar V."/>
            <person name="Sperschneider J."/>
            <person name="Schwessinger B."/>
            <person name="Raley C."/>
            <person name="Palmer J.M."/>
            <person name="Garnica D."/>
            <person name="Upadhyaya N."/>
            <person name="Rathjen J."/>
            <person name="Taylor J.M."/>
            <person name="Park R.F."/>
            <person name="Dodds P.N."/>
            <person name="Hirsch C.D."/>
            <person name="Kianian S.F."/>
            <person name="Figueroa M."/>
        </authorList>
    </citation>
    <scope>NUCLEOTIDE SEQUENCE [LARGE SCALE GENOMIC DNA]</scope>
    <source>
        <strain evidence="3">12NC29</strain>
    </source>
</reference>
<name>A0A2N5VRW2_9BASI</name>
<evidence type="ECO:0000313" key="3">
    <source>
        <dbReference type="EMBL" id="PLW52706.1"/>
    </source>
</evidence>
<feature type="compositionally biased region" description="Low complexity" evidence="1">
    <location>
        <begin position="60"/>
        <end position="71"/>
    </location>
</feature>
<comment type="caution">
    <text evidence="3">The sequence shown here is derived from an EMBL/GenBank/DDBJ whole genome shotgun (WGS) entry which is preliminary data.</text>
</comment>
<keyword evidence="4" id="KW-1185">Reference proteome</keyword>
<evidence type="ECO:0000313" key="4">
    <source>
        <dbReference type="Proteomes" id="UP000235388"/>
    </source>
</evidence>
<dbReference type="AlphaFoldDB" id="A0A2N5VRW2"/>
<gene>
    <name evidence="3" type="ORF">PCANC_16012</name>
</gene>
<protein>
    <recommendedName>
        <fullName evidence="2">Ubiquinone biosynthesis protein COQ9 HTH domain-containing protein</fullName>
    </recommendedName>
</protein>
<dbReference type="STRING" id="200324.A0A2N5VRW2"/>
<dbReference type="EMBL" id="PGCJ01000075">
    <property type="protein sequence ID" value="PLW52706.1"/>
    <property type="molecule type" value="Genomic_DNA"/>
</dbReference>
<dbReference type="InterPro" id="IPR048674">
    <property type="entry name" value="COQ9_HTH"/>
</dbReference>
<evidence type="ECO:0000259" key="2">
    <source>
        <dbReference type="Pfam" id="PF21392"/>
    </source>
</evidence>
<organism evidence="3 4">
    <name type="scientific">Puccinia coronata f. sp. avenae</name>
    <dbReference type="NCBI Taxonomy" id="200324"/>
    <lineage>
        <taxon>Eukaryota</taxon>
        <taxon>Fungi</taxon>
        <taxon>Dikarya</taxon>
        <taxon>Basidiomycota</taxon>
        <taxon>Pucciniomycotina</taxon>
        <taxon>Pucciniomycetes</taxon>
        <taxon>Pucciniales</taxon>
        <taxon>Pucciniaceae</taxon>
        <taxon>Puccinia</taxon>
    </lineage>
</organism>
<accession>A0A2N5VRW2</accession>
<dbReference type="OrthoDB" id="619536at2759"/>
<dbReference type="Pfam" id="PF21392">
    <property type="entry name" value="COQ9_N"/>
    <property type="match status" value="1"/>
</dbReference>
<evidence type="ECO:0000256" key="1">
    <source>
        <dbReference type="SAM" id="MobiDB-lite"/>
    </source>
</evidence>
<proteinExistence type="predicted"/>
<sequence length="332" mass="35964">MLPCSARRASAARVLALPRIFLPSASLSPRPCRSLRANGSRDGHRTVWSAAPSISRRGFSSGATTRASASTMEKATAEDEDTLPDRLLTAALPFVPIHGFTSEAILAGVDSEPELARLEITGWTLSGLFPSTTAKAATVAGLAGRAVPRSEPIGPSKALAEHWIQEGNSRMMASVKKEHLAFKLHGLAGVRRAFEIRLAYNRTIPKEFLLNALALMATPNDPFFGVSLPVELPHVLPYGSHALDVATDALAALRDYSKSREWMLRRIRLAGVYTALELMHISTDLPSIAMSTQIQKLLDASESLATHTGNTVEFLSYVRRSQQSIIRSFGLI</sequence>
<dbReference type="Proteomes" id="UP000235388">
    <property type="component" value="Unassembled WGS sequence"/>
</dbReference>
<feature type="region of interest" description="Disordered" evidence="1">
    <location>
        <begin position="57"/>
        <end position="80"/>
    </location>
</feature>
<feature type="domain" description="Ubiquinone biosynthesis protein COQ9 HTH" evidence="2">
    <location>
        <begin position="80"/>
        <end position="108"/>
    </location>
</feature>